<accession>A0A7S0DFP9</accession>
<evidence type="ECO:0000313" key="1">
    <source>
        <dbReference type="EMBL" id="CAD8451339.1"/>
    </source>
</evidence>
<protein>
    <submittedName>
        <fullName evidence="1">Uncharacterized protein</fullName>
    </submittedName>
</protein>
<reference evidence="1" key="1">
    <citation type="submission" date="2021-01" db="EMBL/GenBank/DDBJ databases">
        <authorList>
            <person name="Corre E."/>
            <person name="Pelletier E."/>
            <person name="Niang G."/>
            <person name="Scheremetjew M."/>
            <person name="Finn R."/>
            <person name="Kale V."/>
            <person name="Holt S."/>
            <person name="Cochrane G."/>
            <person name="Meng A."/>
            <person name="Brown T."/>
            <person name="Cohen L."/>
        </authorList>
    </citation>
    <scope>NUCLEOTIDE SEQUENCE</scope>
    <source>
        <strain evidence="1">CCMP2058</strain>
    </source>
</reference>
<name>A0A7S0DFP9_9EUKA</name>
<dbReference type="EMBL" id="HBEM01015810">
    <property type="protein sequence ID" value="CAD8451339.1"/>
    <property type="molecule type" value="Transcribed_RNA"/>
</dbReference>
<dbReference type="AlphaFoldDB" id="A0A7S0DFP9"/>
<organism evidence="1">
    <name type="scientific">Amorphochlora amoebiformis</name>
    <dbReference type="NCBI Taxonomy" id="1561963"/>
    <lineage>
        <taxon>Eukaryota</taxon>
        <taxon>Sar</taxon>
        <taxon>Rhizaria</taxon>
        <taxon>Cercozoa</taxon>
        <taxon>Chlorarachniophyceae</taxon>
        <taxon>Amorphochlora</taxon>
    </lineage>
</organism>
<gene>
    <name evidence="1" type="ORF">LAMO00422_LOCUS10909</name>
</gene>
<sequence>MNASLFYYKGYSLRNKEVWPAISDWFNAMEERSTYLGIQSDFHTHVHDLPPQMGGCYSNHTKQAKINQKLVDSGPYHSLPDTNLTPAPKDAHLEAIARVVKHKDAIIKVNPVDESTVNTALLATLTLLAKGEMKKKVKLGKDSDVALRYIRDRINVPRDMSIFAARKLRGALEATAKTCGEREGPSISLTHRRDQNPIPFRKFESC</sequence>
<proteinExistence type="predicted"/>